<gene>
    <name evidence="1" type="ORF">COS52_02890</name>
</gene>
<proteinExistence type="predicted"/>
<sequence>MILYKCLKLWAFELRLVDKVDFCLRKTSEDDSNIGESFLISLAGCTGVSEKPIISDYYIALENEI</sequence>
<dbReference type="Proteomes" id="UP000230119">
    <property type="component" value="Unassembled WGS sequence"/>
</dbReference>
<evidence type="ECO:0000313" key="2">
    <source>
        <dbReference type="Proteomes" id="UP000230119"/>
    </source>
</evidence>
<organism evidence="1 2">
    <name type="scientific">Candidatus Roizmanbacteria bacterium CG03_land_8_20_14_0_80_39_12</name>
    <dbReference type="NCBI Taxonomy" id="1974847"/>
    <lineage>
        <taxon>Bacteria</taxon>
        <taxon>Candidatus Roizmaniibacteriota</taxon>
    </lineage>
</organism>
<name>A0A2M7BSG8_9BACT</name>
<dbReference type="EMBL" id="PEVA01000125">
    <property type="protein sequence ID" value="PIV08410.1"/>
    <property type="molecule type" value="Genomic_DNA"/>
</dbReference>
<dbReference type="AlphaFoldDB" id="A0A2M7BSG8"/>
<protein>
    <submittedName>
        <fullName evidence="1">Uncharacterized protein</fullName>
    </submittedName>
</protein>
<comment type="caution">
    <text evidence="1">The sequence shown here is derived from an EMBL/GenBank/DDBJ whole genome shotgun (WGS) entry which is preliminary data.</text>
</comment>
<evidence type="ECO:0000313" key="1">
    <source>
        <dbReference type="EMBL" id="PIV08410.1"/>
    </source>
</evidence>
<reference evidence="2" key="1">
    <citation type="submission" date="2017-09" db="EMBL/GenBank/DDBJ databases">
        <title>Depth-based differentiation of microbial function through sediment-hosted aquifers and enrichment of novel symbionts in the deep terrestrial subsurface.</title>
        <authorList>
            <person name="Probst A.J."/>
            <person name="Ladd B."/>
            <person name="Jarett J.K."/>
            <person name="Geller-Mcgrath D.E."/>
            <person name="Sieber C.M.K."/>
            <person name="Emerson J.B."/>
            <person name="Anantharaman K."/>
            <person name="Thomas B.C."/>
            <person name="Malmstrom R."/>
            <person name="Stieglmeier M."/>
            <person name="Klingl A."/>
            <person name="Woyke T."/>
            <person name="Ryan C.M."/>
            <person name="Banfield J.F."/>
        </authorList>
    </citation>
    <scope>NUCLEOTIDE SEQUENCE [LARGE SCALE GENOMIC DNA]</scope>
</reference>
<accession>A0A2M7BSG8</accession>